<evidence type="ECO:0000313" key="3">
    <source>
        <dbReference type="Proteomes" id="UP000612585"/>
    </source>
</evidence>
<protein>
    <submittedName>
        <fullName evidence="2">Uncharacterized protein</fullName>
    </submittedName>
</protein>
<dbReference type="EMBL" id="BOPG01000034">
    <property type="protein sequence ID" value="GIJ58388.1"/>
    <property type="molecule type" value="Genomic_DNA"/>
</dbReference>
<accession>A0A8J3ZBU3</accession>
<organism evidence="2 3">
    <name type="scientific">Virgisporangium aurantiacum</name>
    <dbReference type="NCBI Taxonomy" id="175570"/>
    <lineage>
        <taxon>Bacteria</taxon>
        <taxon>Bacillati</taxon>
        <taxon>Actinomycetota</taxon>
        <taxon>Actinomycetes</taxon>
        <taxon>Micromonosporales</taxon>
        <taxon>Micromonosporaceae</taxon>
        <taxon>Virgisporangium</taxon>
    </lineage>
</organism>
<comment type="caution">
    <text evidence="2">The sequence shown here is derived from an EMBL/GenBank/DDBJ whole genome shotgun (WGS) entry which is preliminary data.</text>
</comment>
<dbReference type="RefSeq" id="WP_203999033.1">
    <property type="nucleotide sequence ID" value="NZ_BOPG01000034.1"/>
</dbReference>
<evidence type="ECO:0000256" key="1">
    <source>
        <dbReference type="SAM" id="Phobius"/>
    </source>
</evidence>
<evidence type="ECO:0000313" key="2">
    <source>
        <dbReference type="EMBL" id="GIJ58388.1"/>
    </source>
</evidence>
<keyword evidence="1" id="KW-0472">Membrane</keyword>
<dbReference type="AlphaFoldDB" id="A0A8J3ZBU3"/>
<proteinExistence type="predicted"/>
<dbReference type="Proteomes" id="UP000612585">
    <property type="component" value="Unassembled WGS sequence"/>
</dbReference>
<feature type="transmembrane region" description="Helical" evidence="1">
    <location>
        <begin position="32"/>
        <end position="53"/>
    </location>
</feature>
<reference evidence="2" key="1">
    <citation type="submission" date="2021-01" db="EMBL/GenBank/DDBJ databases">
        <title>Whole genome shotgun sequence of Virgisporangium aurantiacum NBRC 16421.</title>
        <authorList>
            <person name="Komaki H."/>
            <person name="Tamura T."/>
        </authorList>
    </citation>
    <scope>NUCLEOTIDE SEQUENCE</scope>
    <source>
        <strain evidence="2">NBRC 16421</strain>
    </source>
</reference>
<keyword evidence="1" id="KW-0812">Transmembrane</keyword>
<gene>
    <name evidence="2" type="ORF">Vau01_059040</name>
</gene>
<keyword evidence="3" id="KW-1185">Reference proteome</keyword>
<keyword evidence="1" id="KW-1133">Transmembrane helix</keyword>
<sequence>MSTVLTVVLFALGGVLIGGAWSMRQQGASTKAVALFGAMALMSVTAGALRLVYG</sequence>
<name>A0A8J3ZBU3_9ACTN</name>